<evidence type="ECO:0000313" key="7">
    <source>
        <dbReference type="Proteomes" id="UP000619293"/>
    </source>
</evidence>
<evidence type="ECO:0000313" key="6">
    <source>
        <dbReference type="EMBL" id="GIF88773.1"/>
    </source>
</evidence>
<keyword evidence="7" id="KW-1185">Reference proteome</keyword>
<dbReference type="SUPFAM" id="SSF111369">
    <property type="entry name" value="HlyD-like secretion proteins"/>
    <property type="match status" value="1"/>
</dbReference>
<dbReference type="Gene3D" id="2.40.30.170">
    <property type="match status" value="1"/>
</dbReference>
<proteinExistence type="predicted"/>
<name>A0A8J3K1M8_9ACTN</name>
<feature type="compositionally biased region" description="Gly residues" evidence="4">
    <location>
        <begin position="244"/>
        <end position="264"/>
    </location>
</feature>
<reference evidence="6 7" key="1">
    <citation type="submission" date="2021-01" db="EMBL/GenBank/DDBJ databases">
        <title>Whole genome shotgun sequence of Catellatospora chokoriensis NBRC 107358.</title>
        <authorList>
            <person name="Komaki H."/>
            <person name="Tamura T."/>
        </authorList>
    </citation>
    <scope>NUCLEOTIDE SEQUENCE [LARGE SCALE GENOMIC DNA]</scope>
    <source>
        <strain evidence="6 7">NBRC 107358</strain>
    </source>
</reference>
<feature type="chain" id="PRO_5038755839" description="HlyD family secretion protein" evidence="5">
    <location>
        <begin position="19"/>
        <end position="466"/>
    </location>
</feature>
<dbReference type="Gene3D" id="2.40.50.100">
    <property type="match status" value="1"/>
</dbReference>
<gene>
    <name evidence="6" type="ORF">Cch02nite_22170</name>
</gene>
<evidence type="ECO:0000256" key="5">
    <source>
        <dbReference type="SAM" id="SignalP"/>
    </source>
</evidence>
<feature type="compositionally biased region" description="Low complexity" evidence="4">
    <location>
        <begin position="195"/>
        <end position="243"/>
    </location>
</feature>
<feature type="signal peptide" evidence="5">
    <location>
        <begin position="1"/>
        <end position="18"/>
    </location>
</feature>
<dbReference type="AlphaFoldDB" id="A0A8J3K1M8"/>
<comment type="caution">
    <text evidence="6">The sequence shown here is derived from an EMBL/GenBank/DDBJ whole genome shotgun (WGS) entry which is preliminary data.</text>
</comment>
<organism evidence="6 7">
    <name type="scientific">Catellatospora chokoriensis</name>
    <dbReference type="NCBI Taxonomy" id="310353"/>
    <lineage>
        <taxon>Bacteria</taxon>
        <taxon>Bacillati</taxon>
        <taxon>Actinomycetota</taxon>
        <taxon>Actinomycetes</taxon>
        <taxon>Micromonosporales</taxon>
        <taxon>Micromonosporaceae</taxon>
        <taxon>Catellatospora</taxon>
    </lineage>
</organism>
<accession>A0A8J3K1M8</accession>
<evidence type="ECO:0000256" key="3">
    <source>
        <dbReference type="SAM" id="Coils"/>
    </source>
</evidence>
<evidence type="ECO:0000256" key="4">
    <source>
        <dbReference type="SAM" id="MobiDB-lite"/>
    </source>
</evidence>
<evidence type="ECO:0000256" key="2">
    <source>
        <dbReference type="ARBA" id="ARBA00023054"/>
    </source>
</evidence>
<evidence type="ECO:0008006" key="8">
    <source>
        <dbReference type="Google" id="ProtNLM"/>
    </source>
</evidence>
<sequence>MAAGAAVLIAVAVVTVVAVQGGDPAPAAPATVAVQRGEVTSSVAASGKVSPVATRELAFSVAGTLTGVLVKPGDEVVAGQDLATIDAADAREARDDAANALAEAKQALTDAQDATDTADTATGCTTARAAAYGTTGDSSVTAVTAALIAHQATGTPDTATTTAATTAGLTAARSATAVTSATTTASGTATPIATATASVSPSPSSTPSASASASPSPSASAKPSASPKPSTAPSRTPAPSTGGCTSGGSSNGGPSNGGGANGGRGGDAIYSAQVAVNKAEADLTKAERNLAGTTITAPVAAKVLSVGGRAGDAVSTGTFITLGVVATMMVEAEFAEADAVSLAVGQPAMVTLGNRPDETLPATIAQVAATGTASGTLVRYHVLLAFDGAPEGLLIGQSATAGVVLARAEGLLLPQSAVRVTGDSTGEVKQPDGTPRTIAIGLRGDGNVEILSGLTENEPVRLNARS</sequence>
<keyword evidence="2 3" id="KW-0175">Coiled coil</keyword>
<protein>
    <recommendedName>
        <fullName evidence="8">HlyD family secretion protein</fullName>
    </recommendedName>
</protein>
<feature type="coiled-coil region" evidence="3">
    <location>
        <begin position="87"/>
        <end position="114"/>
    </location>
</feature>
<feature type="coiled-coil region" evidence="3">
    <location>
        <begin position="269"/>
        <end position="296"/>
    </location>
</feature>
<dbReference type="EMBL" id="BONG01000010">
    <property type="protein sequence ID" value="GIF88773.1"/>
    <property type="molecule type" value="Genomic_DNA"/>
</dbReference>
<evidence type="ECO:0000256" key="1">
    <source>
        <dbReference type="ARBA" id="ARBA00004196"/>
    </source>
</evidence>
<keyword evidence="5" id="KW-0732">Signal</keyword>
<feature type="region of interest" description="Disordered" evidence="4">
    <location>
        <begin position="195"/>
        <end position="264"/>
    </location>
</feature>
<dbReference type="InterPro" id="IPR050465">
    <property type="entry name" value="UPF0194_transport"/>
</dbReference>
<dbReference type="Proteomes" id="UP000619293">
    <property type="component" value="Unassembled WGS sequence"/>
</dbReference>
<dbReference type="Gene3D" id="2.40.420.20">
    <property type="match status" value="1"/>
</dbReference>
<comment type="subcellular location">
    <subcellularLocation>
        <location evidence="1">Cell envelope</location>
    </subcellularLocation>
</comment>
<dbReference type="GO" id="GO:0030313">
    <property type="term" value="C:cell envelope"/>
    <property type="evidence" value="ECO:0007669"/>
    <property type="project" value="UniProtKB-SubCell"/>
</dbReference>
<dbReference type="PANTHER" id="PTHR32347">
    <property type="entry name" value="EFFLUX SYSTEM COMPONENT YKNX-RELATED"/>
    <property type="match status" value="1"/>
</dbReference>